<dbReference type="EMBL" id="BKCJ011288169">
    <property type="protein sequence ID" value="GFD15688.1"/>
    <property type="molecule type" value="Genomic_DNA"/>
</dbReference>
<accession>A0A699U319</accession>
<organism evidence="2">
    <name type="scientific">Tanacetum cinerariifolium</name>
    <name type="common">Dalmatian daisy</name>
    <name type="synonym">Chrysanthemum cinerariifolium</name>
    <dbReference type="NCBI Taxonomy" id="118510"/>
    <lineage>
        <taxon>Eukaryota</taxon>
        <taxon>Viridiplantae</taxon>
        <taxon>Streptophyta</taxon>
        <taxon>Embryophyta</taxon>
        <taxon>Tracheophyta</taxon>
        <taxon>Spermatophyta</taxon>
        <taxon>Magnoliopsida</taxon>
        <taxon>eudicotyledons</taxon>
        <taxon>Gunneridae</taxon>
        <taxon>Pentapetalae</taxon>
        <taxon>asterids</taxon>
        <taxon>campanulids</taxon>
        <taxon>Asterales</taxon>
        <taxon>Asteraceae</taxon>
        <taxon>Asteroideae</taxon>
        <taxon>Anthemideae</taxon>
        <taxon>Anthemidinae</taxon>
        <taxon>Tanacetum</taxon>
    </lineage>
</organism>
<feature type="compositionally biased region" description="Basic and acidic residues" evidence="1">
    <location>
        <begin position="94"/>
        <end position="106"/>
    </location>
</feature>
<name>A0A699U319_TANCI</name>
<proteinExistence type="predicted"/>
<evidence type="ECO:0000313" key="2">
    <source>
        <dbReference type="EMBL" id="GFD15688.1"/>
    </source>
</evidence>
<feature type="region of interest" description="Disordered" evidence="1">
    <location>
        <begin position="77"/>
        <end position="106"/>
    </location>
</feature>
<evidence type="ECO:0000256" key="1">
    <source>
        <dbReference type="SAM" id="MobiDB-lite"/>
    </source>
</evidence>
<protein>
    <submittedName>
        <fullName evidence="2">Uncharacterized protein</fullName>
    </submittedName>
</protein>
<comment type="caution">
    <text evidence="2">The sequence shown here is derived from an EMBL/GenBank/DDBJ whole genome shotgun (WGS) entry which is preliminary data.</text>
</comment>
<gene>
    <name evidence="2" type="ORF">Tci_887657</name>
</gene>
<dbReference type="AlphaFoldDB" id="A0A699U319"/>
<feature type="compositionally biased region" description="Basic residues" evidence="1">
    <location>
        <begin position="77"/>
        <end position="93"/>
    </location>
</feature>
<reference evidence="2" key="1">
    <citation type="journal article" date="2019" name="Sci. Rep.">
        <title>Draft genome of Tanacetum cinerariifolium, the natural source of mosquito coil.</title>
        <authorList>
            <person name="Yamashiro T."/>
            <person name="Shiraishi A."/>
            <person name="Satake H."/>
            <person name="Nakayama K."/>
        </authorList>
    </citation>
    <scope>NUCLEOTIDE SEQUENCE</scope>
</reference>
<sequence>MDRVRSKEVKLTHVATRDQIANIFTKALPAELFNDFKMMLKMKDRRDLSLRGEFLKDKLKSQVAAWKWILKKKTKTRPKTTKLNTKWKRSKKTKPFETEKPKVKAR</sequence>
<feature type="non-terminal residue" evidence="2">
    <location>
        <position position="106"/>
    </location>
</feature>